<accession>A0ABD2AU29</accession>
<reference evidence="9 10" key="1">
    <citation type="journal article" date="2024" name="Ann. Entomol. Soc. Am.">
        <title>Genomic analyses of the southern and eastern yellowjacket wasps (Hymenoptera: Vespidae) reveal evolutionary signatures of social life.</title>
        <authorList>
            <person name="Catto M.A."/>
            <person name="Caine P.B."/>
            <person name="Orr S.E."/>
            <person name="Hunt B.G."/>
            <person name="Goodisman M.A.D."/>
        </authorList>
    </citation>
    <scope>NUCLEOTIDE SEQUENCE [LARGE SCALE GENOMIC DNA]</scope>
    <source>
        <strain evidence="9">233</strain>
        <tissue evidence="9">Head and thorax</tissue>
    </source>
</reference>
<dbReference type="Proteomes" id="UP001607302">
    <property type="component" value="Unassembled WGS sequence"/>
</dbReference>
<gene>
    <name evidence="9" type="ORF">V1478_008606</name>
</gene>
<organism evidence="9 10">
    <name type="scientific">Vespula squamosa</name>
    <name type="common">Southern yellow jacket</name>
    <name type="synonym">Wasp</name>
    <dbReference type="NCBI Taxonomy" id="30214"/>
    <lineage>
        <taxon>Eukaryota</taxon>
        <taxon>Metazoa</taxon>
        <taxon>Ecdysozoa</taxon>
        <taxon>Arthropoda</taxon>
        <taxon>Hexapoda</taxon>
        <taxon>Insecta</taxon>
        <taxon>Pterygota</taxon>
        <taxon>Neoptera</taxon>
        <taxon>Endopterygota</taxon>
        <taxon>Hymenoptera</taxon>
        <taxon>Apocrita</taxon>
        <taxon>Aculeata</taxon>
        <taxon>Vespoidea</taxon>
        <taxon>Vespidae</taxon>
        <taxon>Vespinae</taxon>
        <taxon>Vespula</taxon>
    </lineage>
</organism>
<keyword evidence="10" id="KW-1185">Reference proteome</keyword>
<dbReference type="AlphaFoldDB" id="A0ABD2AU29"/>
<comment type="subcellular location">
    <subcellularLocation>
        <location evidence="1">Membrane</location>
        <topology evidence="1">Multi-pass membrane protein</topology>
    </subcellularLocation>
</comment>
<keyword evidence="3" id="KW-0812">Transmembrane</keyword>
<evidence type="ECO:0000256" key="7">
    <source>
        <dbReference type="ARBA" id="ARBA00023170"/>
    </source>
</evidence>
<dbReference type="Pfam" id="PF02949">
    <property type="entry name" value="7tm_6"/>
    <property type="match status" value="1"/>
</dbReference>
<dbReference type="EMBL" id="JAUDFV010000139">
    <property type="protein sequence ID" value="KAL2724093.1"/>
    <property type="molecule type" value="Genomic_DNA"/>
</dbReference>
<protein>
    <submittedName>
        <fullName evidence="9">Odorant receptor 56a-like</fullName>
    </submittedName>
</protein>
<comment type="caution">
    <text evidence="9">The sequence shown here is derived from an EMBL/GenBank/DDBJ whole genome shotgun (WGS) entry which is preliminary data.</text>
</comment>
<evidence type="ECO:0000256" key="1">
    <source>
        <dbReference type="ARBA" id="ARBA00004141"/>
    </source>
</evidence>
<evidence type="ECO:0000313" key="10">
    <source>
        <dbReference type="Proteomes" id="UP001607302"/>
    </source>
</evidence>
<dbReference type="PANTHER" id="PTHR21137">
    <property type="entry name" value="ODORANT RECEPTOR"/>
    <property type="match status" value="1"/>
</dbReference>
<evidence type="ECO:0000313" key="9">
    <source>
        <dbReference type="EMBL" id="KAL2724093.1"/>
    </source>
</evidence>
<dbReference type="GO" id="GO:0007165">
    <property type="term" value="P:signal transduction"/>
    <property type="evidence" value="ECO:0007669"/>
    <property type="project" value="UniProtKB-KW"/>
</dbReference>
<evidence type="ECO:0000256" key="4">
    <source>
        <dbReference type="ARBA" id="ARBA00022725"/>
    </source>
</evidence>
<evidence type="ECO:0000256" key="3">
    <source>
        <dbReference type="ARBA" id="ARBA00022692"/>
    </source>
</evidence>
<keyword evidence="5" id="KW-1133">Transmembrane helix</keyword>
<dbReference type="GO" id="GO:0016020">
    <property type="term" value="C:membrane"/>
    <property type="evidence" value="ECO:0007669"/>
    <property type="project" value="UniProtKB-SubCell"/>
</dbReference>
<dbReference type="InterPro" id="IPR004117">
    <property type="entry name" value="7tm6_olfct_rcpt"/>
</dbReference>
<dbReference type="GO" id="GO:0007608">
    <property type="term" value="P:sensory perception of smell"/>
    <property type="evidence" value="ECO:0007669"/>
    <property type="project" value="UniProtKB-KW"/>
</dbReference>
<keyword evidence="2" id="KW-0716">Sensory transduction</keyword>
<keyword evidence="7" id="KW-0675">Receptor</keyword>
<keyword evidence="4" id="KW-0552">Olfaction</keyword>
<proteinExistence type="predicted"/>
<name>A0ABD2AU29_VESSQ</name>
<keyword evidence="6" id="KW-0472">Membrane</keyword>
<keyword evidence="8" id="KW-0807">Transducer</keyword>
<evidence type="ECO:0000256" key="2">
    <source>
        <dbReference type="ARBA" id="ARBA00022606"/>
    </source>
</evidence>
<evidence type="ECO:0000256" key="5">
    <source>
        <dbReference type="ARBA" id="ARBA00022989"/>
    </source>
</evidence>
<evidence type="ECO:0000256" key="6">
    <source>
        <dbReference type="ARBA" id="ARBA00023136"/>
    </source>
</evidence>
<sequence length="113" mass="12814">MTIVSWPLNGYFAASSTSTVSGQDSNFWKYSIYLGAAVSQLFYICWIGNEVITHSSSLAEAQWLSQWHNQPLDRTANLLIFSSMFSQKPLRLKAGKFYTLSLETFIGNIYKID</sequence>
<evidence type="ECO:0000256" key="8">
    <source>
        <dbReference type="ARBA" id="ARBA00023224"/>
    </source>
</evidence>